<feature type="compositionally biased region" description="Polar residues" evidence="1">
    <location>
        <begin position="167"/>
        <end position="176"/>
    </location>
</feature>
<feature type="region of interest" description="Disordered" evidence="1">
    <location>
        <begin position="167"/>
        <end position="187"/>
    </location>
</feature>
<protein>
    <recommendedName>
        <fullName evidence="3">BZIP domain-containing protein</fullName>
    </recommendedName>
</protein>
<accession>A0A6M2EJS1</accession>
<evidence type="ECO:0000313" key="2">
    <source>
        <dbReference type="EMBL" id="NUU84941.1"/>
    </source>
</evidence>
<name>A0A6M2EJS1_9ROSI</name>
<feature type="compositionally biased region" description="Basic residues" evidence="1">
    <location>
        <begin position="64"/>
        <end position="78"/>
    </location>
</feature>
<organism evidence="2">
    <name type="scientific">Populus davidiana</name>
    <dbReference type="NCBI Taxonomy" id="266767"/>
    <lineage>
        <taxon>Eukaryota</taxon>
        <taxon>Viridiplantae</taxon>
        <taxon>Streptophyta</taxon>
        <taxon>Embryophyta</taxon>
        <taxon>Tracheophyta</taxon>
        <taxon>Spermatophyta</taxon>
        <taxon>Magnoliopsida</taxon>
        <taxon>eudicotyledons</taxon>
        <taxon>Gunneridae</taxon>
        <taxon>Pentapetalae</taxon>
        <taxon>rosids</taxon>
        <taxon>fabids</taxon>
        <taxon>Malpighiales</taxon>
        <taxon>Salicaceae</taxon>
        <taxon>Saliceae</taxon>
        <taxon>Populus</taxon>
    </lineage>
</organism>
<sequence length="479" mass="53064">MRSGQHWSLIIKQAMDENMKELDQSDQELEGSPIAGEISSVNHRSPSSSAPPTEGKVQLSDKQKAKKKVYDHRHYDKKKRQEGLMIDRLDNLENTTGELERGSDELKRERDHLEGEVKESWRILCQLLDNNAGQNTEVQNLSQININGESSMGLNDQREMNQVPITSSTFSGENPSMNPPTLPQSAKKKRKIIEAPERIQILLQKNVKLEEDKAVFIAEARLLRITLAMLDNIRARLTSETARRTAMMGTCIMDYVLQNSGQGSTPFNTQLQLLLELIGFGTRETGPPVHQPPVYQSGTTMRSGGPTIEEPLGLPQSHLPQGWEHGSTSFNTQLQLQFEMIEFDTGPTGLPIHHPPVYQSGTTMGSRGPVIEESLGLPQSHILQGWTHSQLPSGMTPDNIFSTGEAGLPVHHPLDYQYGTTMGSGGSTIENPMGLPQSHVSQGWTHGNQGLEIDGLTFSLSDLSCFDNEETQELETKSS</sequence>
<feature type="region of interest" description="Disordered" evidence="1">
    <location>
        <begin position="21"/>
        <end position="82"/>
    </location>
</feature>
<dbReference type="EMBL" id="GILB01004608">
    <property type="protein sequence ID" value="NUU84941.1"/>
    <property type="molecule type" value="Transcribed_RNA"/>
</dbReference>
<dbReference type="AlphaFoldDB" id="A0A6M2EJS1"/>
<reference evidence="2" key="1">
    <citation type="submission" date="2020-03" db="EMBL/GenBank/DDBJ databases">
        <authorList>
            <person name="Zhang R."/>
        </authorList>
    </citation>
    <scope>NUCLEOTIDE SEQUENCE</scope>
</reference>
<evidence type="ECO:0000256" key="1">
    <source>
        <dbReference type="SAM" id="MobiDB-lite"/>
    </source>
</evidence>
<feature type="compositionally biased region" description="Polar residues" evidence="1">
    <location>
        <begin position="39"/>
        <end position="51"/>
    </location>
</feature>
<proteinExistence type="predicted"/>
<evidence type="ECO:0008006" key="3">
    <source>
        <dbReference type="Google" id="ProtNLM"/>
    </source>
</evidence>